<evidence type="ECO:0000256" key="1">
    <source>
        <dbReference type="ARBA" id="ARBA00022801"/>
    </source>
</evidence>
<dbReference type="PANTHER" id="PTHR10340:SF57">
    <property type="entry name" value="METALLOPHOS DOMAIN-CONTAINING PROTEIN"/>
    <property type="match status" value="1"/>
</dbReference>
<proteinExistence type="predicted"/>
<dbReference type="GO" id="GO:0005615">
    <property type="term" value="C:extracellular space"/>
    <property type="evidence" value="ECO:0007669"/>
    <property type="project" value="TreeGrafter"/>
</dbReference>
<name>A0A7R9PNN0_TIMGE</name>
<evidence type="ECO:0000256" key="2">
    <source>
        <dbReference type="ARBA" id="ARBA00023180"/>
    </source>
</evidence>
<keyword evidence="1" id="KW-0378">Hydrolase</keyword>
<dbReference type="AlphaFoldDB" id="A0A7R9PNN0"/>
<gene>
    <name evidence="3" type="ORF">TGEB3V08_LOCUS7909</name>
</gene>
<accession>A0A7R9PNN0</accession>
<reference evidence="3" key="1">
    <citation type="submission" date="2020-11" db="EMBL/GenBank/DDBJ databases">
        <authorList>
            <person name="Tran Van P."/>
        </authorList>
    </citation>
    <scope>NUCLEOTIDE SEQUENCE</scope>
</reference>
<evidence type="ECO:0000313" key="3">
    <source>
        <dbReference type="EMBL" id="CAD7601325.1"/>
    </source>
</evidence>
<dbReference type="GO" id="GO:0008081">
    <property type="term" value="F:phosphoric diester hydrolase activity"/>
    <property type="evidence" value="ECO:0007669"/>
    <property type="project" value="TreeGrafter"/>
</dbReference>
<sequence>MVMFFASLVTIATRERQIGRCPQRDVPTRDYVTSAHLDGVAHTGSRSSDHQLSVLQNLTDLLRHTFSSQFVFPVLGHEDPNPALGQSYREVADLWRHWLPTEALQTFNKVIYHKGKILRYEPRIEPGTSRTAARDHYTTRPVNCLMNCRERWSQKANHRFKYKSQVLSTPVSDISVKHLVWSEIPLKALLFSLPDTLVSSLRSTIFPLIRDFQLEWELY</sequence>
<protein>
    <submittedName>
        <fullName evidence="3">Uncharacterized protein</fullName>
    </submittedName>
</protein>
<keyword evidence="2" id="KW-0325">Glycoprotein</keyword>
<organism evidence="3">
    <name type="scientific">Timema genevievae</name>
    <name type="common">Walking stick</name>
    <dbReference type="NCBI Taxonomy" id="629358"/>
    <lineage>
        <taxon>Eukaryota</taxon>
        <taxon>Metazoa</taxon>
        <taxon>Ecdysozoa</taxon>
        <taxon>Arthropoda</taxon>
        <taxon>Hexapoda</taxon>
        <taxon>Insecta</taxon>
        <taxon>Pterygota</taxon>
        <taxon>Neoptera</taxon>
        <taxon>Polyneoptera</taxon>
        <taxon>Phasmatodea</taxon>
        <taxon>Timematodea</taxon>
        <taxon>Timematoidea</taxon>
        <taxon>Timematidae</taxon>
        <taxon>Timema</taxon>
    </lineage>
</organism>
<dbReference type="PANTHER" id="PTHR10340">
    <property type="entry name" value="SPHINGOMYELIN PHOSPHODIESTERASE"/>
    <property type="match status" value="1"/>
</dbReference>
<dbReference type="EMBL" id="OE842750">
    <property type="protein sequence ID" value="CAD7601325.1"/>
    <property type="molecule type" value="Genomic_DNA"/>
</dbReference>